<evidence type="ECO:0000313" key="2">
    <source>
        <dbReference type="EMBL" id="KAJ7622495.1"/>
    </source>
</evidence>
<gene>
    <name evidence="2" type="ORF">FB45DRAFT_683912</name>
</gene>
<protein>
    <submittedName>
        <fullName evidence="2">Uncharacterized protein</fullName>
    </submittedName>
</protein>
<dbReference type="AlphaFoldDB" id="A0AAD7FGG5"/>
<reference evidence="2" key="1">
    <citation type="submission" date="2023-03" db="EMBL/GenBank/DDBJ databases">
        <title>Massive genome expansion in bonnet fungi (Mycena s.s.) driven by repeated elements and novel gene families across ecological guilds.</title>
        <authorList>
            <consortium name="Lawrence Berkeley National Laboratory"/>
            <person name="Harder C.B."/>
            <person name="Miyauchi S."/>
            <person name="Viragh M."/>
            <person name="Kuo A."/>
            <person name="Thoen E."/>
            <person name="Andreopoulos B."/>
            <person name="Lu D."/>
            <person name="Skrede I."/>
            <person name="Drula E."/>
            <person name="Henrissat B."/>
            <person name="Morin E."/>
            <person name="Kohler A."/>
            <person name="Barry K."/>
            <person name="LaButti K."/>
            <person name="Morin E."/>
            <person name="Salamov A."/>
            <person name="Lipzen A."/>
            <person name="Mereny Z."/>
            <person name="Hegedus B."/>
            <person name="Baldrian P."/>
            <person name="Stursova M."/>
            <person name="Weitz H."/>
            <person name="Taylor A."/>
            <person name="Grigoriev I.V."/>
            <person name="Nagy L.G."/>
            <person name="Martin F."/>
            <person name="Kauserud H."/>
        </authorList>
    </citation>
    <scope>NUCLEOTIDE SEQUENCE</scope>
    <source>
        <strain evidence="2">9284</strain>
    </source>
</reference>
<name>A0AAD7FGG5_9AGAR</name>
<feature type="non-terminal residue" evidence="2">
    <location>
        <position position="286"/>
    </location>
</feature>
<dbReference type="EMBL" id="JARKIF010000015">
    <property type="protein sequence ID" value="KAJ7622495.1"/>
    <property type="molecule type" value="Genomic_DNA"/>
</dbReference>
<organism evidence="2 3">
    <name type="scientific">Roridomyces roridus</name>
    <dbReference type="NCBI Taxonomy" id="1738132"/>
    <lineage>
        <taxon>Eukaryota</taxon>
        <taxon>Fungi</taxon>
        <taxon>Dikarya</taxon>
        <taxon>Basidiomycota</taxon>
        <taxon>Agaricomycotina</taxon>
        <taxon>Agaricomycetes</taxon>
        <taxon>Agaricomycetidae</taxon>
        <taxon>Agaricales</taxon>
        <taxon>Marasmiineae</taxon>
        <taxon>Mycenaceae</taxon>
        <taxon>Roridomyces</taxon>
    </lineage>
</organism>
<feature type="transmembrane region" description="Helical" evidence="1">
    <location>
        <begin position="127"/>
        <end position="153"/>
    </location>
</feature>
<feature type="transmembrane region" description="Helical" evidence="1">
    <location>
        <begin position="50"/>
        <end position="70"/>
    </location>
</feature>
<sequence>FAPVDETATEVFRERCILVGSFIGAVGFGIHFILFIQCVNAVYARRQRQVALRTCGLLGVICILFILGAIGNSTHIVLAGKTFIDDRNFPGGPGAYAASTNDWSAVVTDSVCIVNTWVQDAILLYRFWVLCSCNYFVVALPLVGFLASIVISAMRMAEMSEQGNSFWSSFSAKLAISFWTMSISTTLILTSLIAGRLLYMRYRHRRLMGPNSDTTYITITALLVESAALYSINAIFVLITYALKSPVLQLGLPLLGQTQSIAPLLIILRVTQAQAWSPSTATDLST</sequence>
<keyword evidence="3" id="KW-1185">Reference proteome</keyword>
<dbReference type="Proteomes" id="UP001221142">
    <property type="component" value="Unassembled WGS sequence"/>
</dbReference>
<feature type="transmembrane region" description="Helical" evidence="1">
    <location>
        <begin position="219"/>
        <end position="243"/>
    </location>
</feature>
<feature type="transmembrane region" description="Helical" evidence="1">
    <location>
        <begin position="17"/>
        <end position="43"/>
    </location>
</feature>
<proteinExistence type="predicted"/>
<keyword evidence="1" id="KW-0472">Membrane</keyword>
<evidence type="ECO:0000313" key="3">
    <source>
        <dbReference type="Proteomes" id="UP001221142"/>
    </source>
</evidence>
<comment type="caution">
    <text evidence="2">The sequence shown here is derived from an EMBL/GenBank/DDBJ whole genome shotgun (WGS) entry which is preliminary data.</text>
</comment>
<keyword evidence="1" id="KW-1133">Transmembrane helix</keyword>
<keyword evidence="1" id="KW-0812">Transmembrane</keyword>
<feature type="non-terminal residue" evidence="2">
    <location>
        <position position="1"/>
    </location>
</feature>
<accession>A0AAD7FGG5</accession>
<evidence type="ECO:0000256" key="1">
    <source>
        <dbReference type="SAM" id="Phobius"/>
    </source>
</evidence>
<feature type="transmembrane region" description="Helical" evidence="1">
    <location>
        <begin position="174"/>
        <end position="199"/>
    </location>
</feature>